<dbReference type="CDD" id="cd04301">
    <property type="entry name" value="NAT_SF"/>
    <property type="match status" value="1"/>
</dbReference>
<evidence type="ECO:0000259" key="2">
    <source>
        <dbReference type="Pfam" id="PF13508"/>
    </source>
</evidence>
<dbReference type="Proteomes" id="UP000814176">
    <property type="component" value="Unassembled WGS sequence"/>
</dbReference>
<dbReference type="Gene3D" id="3.40.630.30">
    <property type="match status" value="1"/>
</dbReference>
<accession>A0ABQ8KM96</accession>
<feature type="transmembrane region" description="Helical" evidence="1">
    <location>
        <begin position="260"/>
        <end position="280"/>
    </location>
</feature>
<keyword evidence="1" id="KW-0472">Membrane</keyword>
<dbReference type="InterPro" id="IPR000182">
    <property type="entry name" value="GNAT_dom"/>
</dbReference>
<dbReference type="GeneID" id="72001054"/>
<name>A0ABQ8KM96_9APHY</name>
<dbReference type="Pfam" id="PF13508">
    <property type="entry name" value="Acetyltransf_7"/>
    <property type="match status" value="1"/>
</dbReference>
<dbReference type="RefSeq" id="XP_047780740.1">
    <property type="nucleotide sequence ID" value="XM_047920322.1"/>
</dbReference>
<keyword evidence="1" id="KW-0812">Transmembrane</keyword>
<evidence type="ECO:0000313" key="4">
    <source>
        <dbReference type="Proteomes" id="UP000814176"/>
    </source>
</evidence>
<keyword evidence="1" id="KW-1133">Transmembrane helix</keyword>
<comment type="caution">
    <text evidence="3">The sequence shown here is derived from an EMBL/GenBank/DDBJ whole genome shotgun (WGS) entry which is preliminary data.</text>
</comment>
<feature type="non-terminal residue" evidence="3">
    <location>
        <position position="1"/>
    </location>
</feature>
<gene>
    <name evidence="3" type="ORF">C8Q71DRAFT_703475</name>
</gene>
<evidence type="ECO:0000313" key="3">
    <source>
        <dbReference type="EMBL" id="KAH9838985.1"/>
    </source>
</evidence>
<reference evidence="3 4" key="1">
    <citation type="journal article" date="2021" name="Environ. Microbiol.">
        <title>Gene family expansions and transcriptome signatures uncover fungal adaptations to wood decay.</title>
        <authorList>
            <person name="Hage H."/>
            <person name="Miyauchi S."/>
            <person name="Viragh M."/>
            <person name="Drula E."/>
            <person name="Min B."/>
            <person name="Chaduli D."/>
            <person name="Navarro D."/>
            <person name="Favel A."/>
            <person name="Norest M."/>
            <person name="Lesage-Meessen L."/>
            <person name="Balint B."/>
            <person name="Merenyi Z."/>
            <person name="de Eugenio L."/>
            <person name="Morin E."/>
            <person name="Martinez A.T."/>
            <person name="Baldrian P."/>
            <person name="Stursova M."/>
            <person name="Martinez M.J."/>
            <person name="Novotny C."/>
            <person name="Magnuson J.K."/>
            <person name="Spatafora J.W."/>
            <person name="Maurice S."/>
            <person name="Pangilinan J."/>
            <person name="Andreopoulos W."/>
            <person name="LaButti K."/>
            <person name="Hundley H."/>
            <person name="Na H."/>
            <person name="Kuo A."/>
            <person name="Barry K."/>
            <person name="Lipzen A."/>
            <person name="Henrissat B."/>
            <person name="Riley R."/>
            <person name="Ahrendt S."/>
            <person name="Nagy L.G."/>
            <person name="Grigoriev I.V."/>
            <person name="Martin F."/>
            <person name="Rosso M.N."/>
        </authorList>
    </citation>
    <scope>NUCLEOTIDE SEQUENCE [LARGE SCALE GENOMIC DNA]</scope>
    <source>
        <strain evidence="3 4">CIRM-BRFM 1785</strain>
    </source>
</reference>
<dbReference type="EMBL" id="JADCUA010000006">
    <property type="protein sequence ID" value="KAH9838985.1"/>
    <property type="molecule type" value="Genomic_DNA"/>
</dbReference>
<protein>
    <recommendedName>
        <fullName evidence="2">N-acetyltransferase domain-containing protein</fullName>
    </recommendedName>
</protein>
<keyword evidence="4" id="KW-1185">Reference proteome</keyword>
<feature type="domain" description="N-acetyltransferase" evidence="2">
    <location>
        <begin position="113"/>
        <end position="186"/>
    </location>
</feature>
<organism evidence="3 4">
    <name type="scientific">Rhodofomes roseus</name>
    <dbReference type="NCBI Taxonomy" id="34475"/>
    <lineage>
        <taxon>Eukaryota</taxon>
        <taxon>Fungi</taxon>
        <taxon>Dikarya</taxon>
        <taxon>Basidiomycota</taxon>
        <taxon>Agaricomycotina</taxon>
        <taxon>Agaricomycetes</taxon>
        <taxon>Polyporales</taxon>
        <taxon>Rhodofomes</taxon>
    </lineage>
</organism>
<dbReference type="InterPro" id="IPR016181">
    <property type="entry name" value="Acyl_CoA_acyltransferase"/>
</dbReference>
<proteinExistence type="predicted"/>
<dbReference type="SUPFAM" id="SSF55729">
    <property type="entry name" value="Acyl-CoA N-acyltransferases (Nat)"/>
    <property type="match status" value="1"/>
</dbReference>
<evidence type="ECO:0000256" key="1">
    <source>
        <dbReference type="SAM" id="Phobius"/>
    </source>
</evidence>
<sequence>PADKLIEDSVELFTSLMQNGSLVGGETTLLGSMARSMIKAAVLVAGEYYPALDENGELAGYALWMPPGRVLFDTRGSSITRMSYVRRPEVEDVLTNKYFKEFPGFVNKCMGSPKSKTDAWWLHNLFVRPDRQRQGIGRQLIEVVKQKVGTYSAPEPSHLTSGQGQTLACSTTQDYNALVYKAYGFEQKGLRTMPSPWGDWPLYVFALDTAKAAGRECDNMADHAEESIALLYEGERSSQEDLKQAQPRLPTRSTPTLSQWISATLALFILADLLAYLYVFRAVVNDIRDSEAQLEFRSPYRGLDDLYGSGEANSSRHDPIENVPRVAAVVTNEDPEKVYPLDEHRRLSAYGTVTPLDRHLRVSGTMHTVLQFRVMDYGMERCALALRLPFIESNTSKPVDLDICALDVSRQLNPRTLSWSTRPPCKNLVGTLRGGAGEEVRLPEFSCKWGELYTYEVSCAAESPACDVDVWADRNGTWGEI</sequence>